<dbReference type="GO" id="GO:0016811">
    <property type="term" value="F:hydrolase activity, acting on carbon-nitrogen (but not peptide) bonds, in linear amides"/>
    <property type="evidence" value="ECO:0007669"/>
    <property type="project" value="InterPro"/>
</dbReference>
<protein>
    <recommendedName>
        <fullName evidence="3">Glutamine amidotransferase-like protein</fullName>
    </recommendedName>
</protein>
<dbReference type="InterPro" id="IPR029062">
    <property type="entry name" value="Class_I_gatase-like"/>
</dbReference>
<dbReference type="InterPro" id="IPR044668">
    <property type="entry name" value="PuuD-like"/>
</dbReference>
<sequence>YKRPELLGRLELTDIDEERDEFEWEVIGRALKLKLPILGICRGLQLFNVYHGGTLIFDIPSVTNINGHAKIQGIYLQQNRIRTIQSDFFELDSIKNI</sequence>
<evidence type="ECO:0000313" key="1">
    <source>
        <dbReference type="EMBL" id="CAF4361579.1"/>
    </source>
</evidence>
<dbReference type="AlphaFoldDB" id="A0A820LSC5"/>
<dbReference type="SUPFAM" id="SSF52317">
    <property type="entry name" value="Class I glutamine amidotransferase-like"/>
    <property type="match status" value="1"/>
</dbReference>
<dbReference type="PANTHER" id="PTHR43235">
    <property type="entry name" value="GLUTAMINE AMIDOTRANSFERASE PB2B2.05-RELATED"/>
    <property type="match status" value="1"/>
</dbReference>
<dbReference type="PANTHER" id="PTHR43235:SF1">
    <property type="entry name" value="GLUTAMINE AMIDOTRANSFERASE PB2B2.05-RELATED"/>
    <property type="match status" value="1"/>
</dbReference>
<evidence type="ECO:0000313" key="2">
    <source>
        <dbReference type="Proteomes" id="UP000663844"/>
    </source>
</evidence>
<dbReference type="GO" id="GO:0005829">
    <property type="term" value="C:cytosol"/>
    <property type="evidence" value="ECO:0007669"/>
    <property type="project" value="TreeGrafter"/>
</dbReference>
<accession>A0A820LSC5</accession>
<proteinExistence type="predicted"/>
<organism evidence="1 2">
    <name type="scientific">Adineta steineri</name>
    <dbReference type="NCBI Taxonomy" id="433720"/>
    <lineage>
        <taxon>Eukaryota</taxon>
        <taxon>Metazoa</taxon>
        <taxon>Spiralia</taxon>
        <taxon>Gnathifera</taxon>
        <taxon>Rotifera</taxon>
        <taxon>Eurotatoria</taxon>
        <taxon>Bdelloidea</taxon>
        <taxon>Adinetida</taxon>
        <taxon>Adinetidae</taxon>
        <taxon>Adineta</taxon>
    </lineage>
</organism>
<gene>
    <name evidence="1" type="ORF">OXD698_LOCUS49339</name>
</gene>
<reference evidence="1" key="1">
    <citation type="submission" date="2021-02" db="EMBL/GenBank/DDBJ databases">
        <authorList>
            <person name="Nowell W R."/>
        </authorList>
    </citation>
    <scope>NUCLEOTIDE SEQUENCE</scope>
</reference>
<dbReference type="Proteomes" id="UP000663844">
    <property type="component" value="Unassembled WGS sequence"/>
</dbReference>
<evidence type="ECO:0008006" key="3">
    <source>
        <dbReference type="Google" id="ProtNLM"/>
    </source>
</evidence>
<dbReference type="InterPro" id="IPR011697">
    <property type="entry name" value="Peptidase_C26"/>
</dbReference>
<feature type="non-terminal residue" evidence="1">
    <location>
        <position position="1"/>
    </location>
</feature>
<dbReference type="Pfam" id="PF07722">
    <property type="entry name" value="Peptidase_C26"/>
    <property type="match status" value="1"/>
</dbReference>
<dbReference type="EMBL" id="CAJOAZ010021995">
    <property type="protein sequence ID" value="CAF4361579.1"/>
    <property type="molecule type" value="Genomic_DNA"/>
</dbReference>
<name>A0A820LSC5_9BILA</name>
<comment type="caution">
    <text evidence="1">The sequence shown here is derived from an EMBL/GenBank/DDBJ whole genome shotgun (WGS) entry which is preliminary data.</text>
</comment>
<dbReference type="Gene3D" id="3.40.50.880">
    <property type="match status" value="1"/>
</dbReference>